<feature type="region of interest" description="Disordered" evidence="5">
    <location>
        <begin position="658"/>
        <end position="906"/>
    </location>
</feature>
<dbReference type="SUPFAM" id="SSF90229">
    <property type="entry name" value="CCCH zinc finger"/>
    <property type="match status" value="1"/>
</dbReference>
<feature type="compositionally biased region" description="Basic and acidic residues" evidence="5">
    <location>
        <begin position="794"/>
        <end position="805"/>
    </location>
</feature>
<keyword evidence="2 4" id="KW-0863">Zinc-finger</keyword>
<dbReference type="PANTHER" id="PTHR47096:SF1">
    <property type="entry name" value="MISSHAPEN LIKE KINASE 1"/>
    <property type="match status" value="1"/>
</dbReference>
<feature type="compositionally biased region" description="Low complexity" evidence="5">
    <location>
        <begin position="743"/>
        <end position="765"/>
    </location>
</feature>
<feature type="domain" description="C3H1-type" evidence="6">
    <location>
        <begin position="1362"/>
        <end position="1387"/>
    </location>
</feature>
<dbReference type="InterPro" id="IPR051700">
    <property type="entry name" value="STE20_Ser-Thr_kinase"/>
</dbReference>
<feature type="compositionally biased region" description="Basic and acidic residues" evidence="5">
    <location>
        <begin position="1320"/>
        <end position="1356"/>
    </location>
</feature>
<protein>
    <recommendedName>
        <fullName evidence="6">C3H1-type domain-containing protein</fullName>
    </recommendedName>
</protein>
<dbReference type="InterPro" id="IPR036855">
    <property type="entry name" value="Znf_CCCH_sf"/>
</dbReference>
<dbReference type="GO" id="GO:0005829">
    <property type="term" value="C:cytosol"/>
    <property type="evidence" value="ECO:0007669"/>
    <property type="project" value="TreeGrafter"/>
</dbReference>
<evidence type="ECO:0000259" key="6">
    <source>
        <dbReference type="PROSITE" id="PS50103"/>
    </source>
</evidence>
<feature type="region of interest" description="Disordered" evidence="5">
    <location>
        <begin position="1311"/>
        <end position="1358"/>
    </location>
</feature>
<keyword evidence="3 4" id="KW-0862">Zinc</keyword>
<feature type="compositionally biased region" description="Basic and acidic residues" evidence="5">
    <location>
        <begin position="838"/>
        <end position="855"/>
    </location>
</feature>
<evidence type="ECO:0000256" key="3">
    <source>
        <dbReference type="ARBA" id="ARBA00022833"/>
    </source>
</evidence>
<feature type="compositionally biased region" description="Low complexity" evidence="5">
    <location>
        <begin position="188"/>
        <end position="220"/>
    </location>
</feature>
<keyword evidence="1 4" id="KW-0479">Metal-binding</keyword>
<evidence type="ECO:0000256" key="1">
    <source>
        <dbReference type="ARBA" id="ARBA00022723"/>
    </source>
</evidence>
<dbReference type="SMART" id="SM00356">
    <property type="entry name" value="ZnF_C3H1"/>
    <property type="match status" value="1"/>
</dbReference>
<dbReference type="Pfam" id="PF18044">
    <property type="entry name" value="zf-CCCH_4"/>
    <property type="match status" value="1"/>
</dbReference>
<evidence type="ECO:0000256" key="5">
    <source>
        <dbReference type="SAM" id="MobiDB-lite"/>
    </source>
</evidence>
<feature type="compositionally biased region" description="Polar residues" evidence="5">
    <location>
        <begin position="806"/>
        <end position="837"/>
    </location>
</feature>
<dbReference type="EMBL" id="JANBVN010000201">
    <property type="protein sequence ID" value="KAJ9133490.1"/>
    <property type="molecule type" value="Genomic_DNA"/>
</dbReference>
<feature type="zinc finger region" description="C3H1-type" evidence="4">
    <location>
        <begin position="1362"/>
        <end position="1387"/>
    </location>
</feature>
<keyword evidence="8" id="KW-1185">Reference proteome</keyword>
<dbReference type="InterPro" id="IPR041367">
    <property type="entry name" value="Znf-CCCH_4"/>
</dbReference>
<feature type="compositionally biased region" description="Basic and acidic residues" evidence="5">
    <location>
        <begin position="710"/>
        <end position="720"/>
    </location>
</feature>
<evidence type="ECO:0000313" key="7">
    <source>
        <dbReference type="EMBL" id="KAJ9133490.1"/>
    </source>
</evidence>
<feature type="compositionally biased region" description="Polar residues" evidence="5">
    <location>
        <begin position="728"/>
        <end position="742"/>
    </location>
</feature>
<reference evidence="7" key="1">
    <citation type="submission" date="2022-07" db="EMBL/GenBank/DDBJ databases">
        <title>Fungi with potential for degradation of polypropylene.</title>
        <authorList>
            <person name="Gostincar C."/>
        </authorList>
    </citation>
    <scope>NUCLEOTIDE SEQUENCE</scope>
    <source>
        <strain evidence="7">EXF-13287</strain>
    </source>
</reference>
<proteinExistence type="predicted"/>
<feature type="region of interest" description="Disordered" evidence="5">
    <location>
        <begin position="188"/>
        <end position="234"/>
    </location>
</feature>
<dbReference type="PROSITE" id="PS50103">
    <property type="entry name" value="ZF_C3H1"/>
    <property type="match status" value="1"/>
</dbReference>
<evidence type="ECO:0000256" key="4">
    <source>
        <dbReference type="PROSITE-ProRule" id="PRU00723"/>
    </source>
</evidence>
<evidence type="ECO:0000256" key="2">
    <source>
        <dbReference type="ARBA" id="ARBA00022771"/>
    </source>
</evidence>
<feature type="region of interest" description="Disordered" evidence="5">
    <location>
        <begin position="303"/>
        <end position="325"/>
    </location>
</feature>
<feature type="compositionally biased region" description="Low complexity" evidence="5">
    <location>
        <begin position="680"/>
        <end position="701"/>
    </location>
</feature>
<feature type="region of interest" description="Disordered" evidence="5">
    <location>
        <begin position="44"/>
        <end position="70"/>
    </location>
</feature>
<organism evidence="7 8">
    <name type="scientific">Coniochaeta hoffmannii</name>
    <dbReference type="NCBI Taxonomy" id="91930"/>
    <lineage>
        <taxon>Eukaryota</taxon>
        <taxon>Fungi</taxon>
        <taxon>Dikarya</taxon>
        <taxon>Ascomycota</taxon>
        <taxon>Pezizomycotina</taxon>
        <taxon>Sordariomycetes</taxon>
        <taxon>Sordariomycetidae</taxon>
        <taxon>Coniochaetales</taxon>
        <taxon>Coniochaetaceae</taxon>
        <taxon>Coniochaeta</taxon>
    </lineage>
</organism>
<evidence type="ECO:0000313" key="8">
    <source>
        <dbReference type="Proteomes" id="UP001174691"/>
    </source>
</evidence>
<dbReference type="Proteomes" id="UP001174691">
    <property type="component" value="Unassembled WGS sequence"/>
</dbReference>
<name>A0AA38R2F8_9PEZI</name>
<feature type="region of interest" description="Disordered" evidence="5">
    <location>
        <begin position="88"/>
        <end position="113"/>
    </location>
</feature>
<dbReference type="Gene3D" id="4.10.1000.10">
    <property type="entry name" value="Zinc finger, CCCH-type"/>
    <property type="match status" value="1"/>
</dbReference>
<dbReference type="PANTHER" id="PTHR47096">
    <property type="entry name" value="MISSHAPEN LIKE KINASE 1"/>
    <property type="match status" value="1"/>
</dbReference>
<dbReference type="InterPro" id="IPR000571">
    <property type="entry name" value="Znf_CCCH"/>
</dbReference>
<sequence>MDHSQINGSNGFGYDSSAWAQSMNVDQVDPGFFFGGDDHAAVGHQGYGDPIQAPATYPQNQSHIGAYGSGYQSQGFDQYQQFPQTTNIEHNTPLQNSHHHAQGADLLNGYPHAYDTRHSISPAAQQLGYSAPRVASPYQLQHPAAGHGMDGYNDPRSTSIGFVQNGAPQQPIAALPQNQQPQFFNHPHAQQQAGLPVQQQRVSTPQQQAQQQAQKQAQQQTPGPPLYAQAQQQQSIPFQQQKQLQAQHVQPQQQQLRVPAQQQQHVLAQVYQPQQVGQQPMTVQQQQSTQPLPQSSVARYMPANTSSATASSTTFSPQQHHPGLAVPDRLLKTTGTSIVPTNSERWTGMHHAFVSDTPEDASVKFSNETLMPVFARTERRRLFKERPLLIPAEAMGRYMDSLKAIASDDPQAGIKHRTRRLALEYDLQRVGGLDRDALDTYDKIPKSGPSKFQAEARKRGFEYPPLAPQSSISELDLLEMRTTAMLDLPATWTPDASLVQQVAADFAEFLFQVVRELRQLPEYKELLNAIKASKGKGGASSQDSARSSKLRAVNDKGRERVRRVVATALQVADDRVLAVLSPARIAIPFQTVINLFNTGDINAPLTKALLDFAGRLPFLDDSLIEGFKWDKLLARLEDGGDDHVKAAVRKIKDIVKSNEGKPPIYPKQASAPAANGDGPSKTTSAKVNAAASANGAAKVSTGAPTSKRPRKDDDDGEGRVTKKAATGAISSQVPASQSSQNSAKPTTTTTTTTTTTSQPKTASTTILNALKARASTGSLPGKSRPATKAASKSEAVKPERTDSETKPSGNTQAQTSSTSKPEVSKLPATNNTATPSSEPRKMPPNLKKEDIKPEPSRSGSSFAALMSEIEKPKAVKRPAPSPEKTEAPIDETDEERKRRLRKEKRRRLGLRVSFKSEPELTAVRIFHKEEAEDEERDNHMIRDANDDKAEGRLLKASRSSQIDINHEWEEPVLVDFSTIPEEQREKTYATRGGNIKVETDQQKVLAEKEMTEVMVVYTDSADIPPSASSPRPETEMDFEPSGVVAPGDPNLAARAALFMTCGPHGSLDLLLKRQKAATTSAAAMLVNKVQAAAPYQSFDDPQARQAKGEQVLKALNSAAARNYVDPEPPHPQLGKIRRDYADPAIQAASKYLESIVGQLASLPAPPQEPPKWQQDPARREEWIKGFNNDKRAEEAARQAAQQSAMLSYNPPAQAAQDPYAQYYAQLQAAQSGNQQQQPQDPLAATLAALQSTGQPAQAAQPDPLQALMAAFGNQQQAPAVDPNQALQLAMWAAATGGQQPPSAAQFLNPTQTAYGQDNNNNRDDASGEHRNRDRDRGGRRGGKDGAGRSGDDEHLRGINRSLIGTKPCTFWARGNCNRGDKCTFRHG</sequence>
<accession>A0AA38R2F8</accession>
<comment type="caution">
    <text evidence="7">The sequence shown here is derived from an EMBL/GenBank/DDBJ whole genome shotgun (WGS) entry which is preliminary data.</text>
</comment>
<feature type="region of interest" description="Disordered" evidence="5">
    <location>
        <begin position="141"/>
        <end position="164"/>
    </location>
</feature>
<dbReference type="GO" id="GO:0008270">
    <property type="term" value="F:zinc ion binding"/>
    <property type="evidence" value="ECO:0007669"/>
    <property type="project" value="UniProtKB-KW"/>
</dbReference>
<gene>
    <name evidence="7" type="ORF">NKR19_g9033</name>
</gene>
<feature type="compositionally biased region" description="Low complexity" evidence="5">
    <location>
        <begin position="305"/>
        <end position="314"/>
    </location>
</feature>
<feature type="compositionally biased region" description="Polar residues" evidence="5">
    <location>
        <begin position="155"/>
        <end position="164"/>
    </location>
</feature>